<evidence type="ECO:0000256" key="3">
    <source>
        <dbReference type="ARBA" id="ARBA00008731"/>
    </source>
</evidence>
<proteinExistence type="inferred from homology"/>
<accession>A0ABS3R6F2</accession>
<evidence type="ECO:0000256" key="6">
    <source>
        <dbReference type="ARBA" id="ARBA00022833"/>
    </source>
</evidence>
<evidence type="ECO:0000259" key="13">
    <source>
        <dbReference type="Pfam" id="PF01545"/>
    </source>
</evidence>
<evidence type="ECO:0000256" key="4">
    <source>
        <dbReference type="ARBA" id="ARBA00022692"/>
    </source>
</evidence>
<feature type="region of interest" description="Disordered" evidence="11">
    <location>
        <begin position="241"/>
        <end position="278"/>
    </location>
</feature>
<feature type="transmembrane region" description="Helical" evidence="12">
    <location>
        <begin position="159"/>
        <end position="183"/>
    </location>
</feature>
<evidence type="ECO:0000313" key="15">
    <source>
        <dbReference type="Proteomes" id="UP000666915"/>
    </source>
</evidence>
<keyword evidence="9 12" id="KW-0472">Membrane</keyword>
<keyword evidence="10" id="KW-0968">Cytoplasmic vesicle</keyword>
<dbReference type="InterPro" id="IPR027469">
    <property type="entry name" value="Cation_efflux_TMD_sf"/>
</dbReference>
<reference evidence="14 15" key="1">
    <citation type="submission" date="2021-03" db="EMBL/GenBank/DDBJ databases">
        <authorList>
            <person name="Kanchanasin P."/>
            <person name="Saeng-In P."/>
            <person name="Phongsopitanun W."/>
            <person name="Yuki M."/>
            <person name="Kudo T."/>
            <person name="Ohkuma M."/>
            <person name="Tanasupawat S."/>
        </authorList>
    </citation>
    <scope>NUCLEOTIDE SEQUENCE [LARGE SCALE GENOMIC DNA]</scope>
    <source>
        <strain evidence="14 15">L46</strain>
    </source>
</reference>
<gene>
    <name evidence="14" type="ORF">J4557_30325</name>
</gene>
<feature type="transmembrane region" description="Helical" evidence="12">
    <location>
        <begin position="20"/>
        <end position="42"/>
    </location>
</feature>
<keyword evidence="6" id="KW-0862">Zinc</keyword>
<comment type="subcellular location">
    <subcellularLocation>
        <location evidence="2">Cytoplasmic vesicle</location>
        <location evidence="2">Secretory vesicle</location>
        <location evidence="2">Synaptic vesicle membrane</location>
        <topology evidence="2">Multi-pass membrane protein</topology>
    </subcellularLocation>
    <subcellularLocation>
        <location evidence="1">Early endosome membrane</location>
    </subcellularLocation>
</comment>
<dbReference type="EMBL" id="JAGEOK010000021">
    <property type="protein sequence ID" value="MBO2441828.1"/>
    <property type="molecule type" value="Genomic_DNA"/>
</dbReference>
<feature type="domain" description="Cation efflux protein transmembrane" evidence="13">
    <location>
        <begin position="27"/>
        <end position="200"/>
    </location>
</feature>
<evidence type="ECO:0000313" key="14">
    <source>
        <dbReference type="EMBL" id="MBO2441828.1"/>
    </source>
</evidence>
<feature type="transmembrane region" description="Helical" evidence="12">
    <location>
        <begin position="89"/>
        <end position="110"/>
    </location>
</feature>
<evidence type="ECO:0000256" key="8">
    <source>
        <dbReference type="ARBA" id="ARBA00023018"/>
    </source>
</evidence>
<evidence type="ECO:0000256" key="10">
    <source>
        <dbReference type="ARBA" id="ARBA00023329"/>
    </source>
</evidence>
<feature type="transmembrane region" description="Helical" evidence="12">
    <location>
        <begin position="48"/>
        <end position="69"/>
    </location>
</feature>
<dbReference type="SUPFAM" id="SSF161111">
    <property type="entry name" value="Cation efflux protein transmembrane domain-like"/>
    <property type="match status" value="1"/>
</dbReference>
<dbReference type="InterPro" id="IPR058533">
    <property type="entry name" value="Cation_efflux_TM"/>
</dbReference>
<sequence>MTTLSLGPSPRRRAQLARRVRLLVAATITYNVAEAVVAITAGTVASSGALVAFGLDSVIEVASAAAVAWQFSARDPAVVERREHRALRIIAASFLALAAYVTVDAVRTLLGAGQAEHSTPGLVLAALSLLVMPFLSAAQRRAGRELGSASAVADSKQTLLCTYLSAVLLAGLALNALLGWAWADPITALVIAAVAAKEGRDAWRGDTCCTVPARQAATSDGATGSSADACACAARCEAEGRPGAMTGAPANVPKAGTGSPPRPGAEERSTTLDGDPNR</sequence>
<dbReference type="InterPro" id="IPR026765">
    <property type="entry name" value="Tmem163"/>
</dbReference>
<dbReference type="Proteomes" id="UP000666915">
    <property type="component" value="Unassembled WGS sequence"/>
</dbReference>
<comment type="caution">
    <text evidence="14">The sequence shown here is derived from an EMBL/GenBank/DDBJ whole genome shotgun (WGS) entry which is preliminary data.</text>
</comment>
<dbReference type="Gene3D" id="1.20.1510.10">
    <property type="entry name" value="Cation efflux protein transmembrane domain"/>
    <property type="match status" value="1"/>
</dbReference>
<evidence type="ECO:0000256" key="9">
    <source>
        <dbReference type="ARBA" id="ARBA00023136"/>
    </source>
</evidence>
<organism evidence="14 15">
    <name type="scientific">Actinomadura nitritigenes</name>
    <dbReference type="NCBI Taxonomy" id="134602"/>
    <lineage>
        <taxon>Bacteria</taxon>
        <taxon>Bacillati</taxon>
        <taxon>Actinomycetota</taxon>
        <taxon>Actinomycetes</taxon>
        <taxon>Streptosporangiales</taxon>
        <taxon>Thermomonosporaceae</taxon>
        <taxon>Actinomadura</taxon>
    </lineage>
</organism>
<feature type="compositionally biased region" description="Basic and acidic residues" evidence="11">
    <location>
        <begin position="264"/>
        <end position="278"/>
    </location>
</feature>
<keyword evidence="8" id="KW-0770">Synapse</keyword>
<keyword evidence="7 12" id="KW-1133">Transmembrane helix</keyword>
<dbReference type="RefSeq" id="WP_208270166.1">
    <property type="nucleotide sequence ID" value="NZ_BAAAGM010000043.1"/>
</dbReference>
<dbReference type="PANTHER" id="PTHR31937:SF2">
    <property type="entry name" value="TRANSMEMBRANE PROTEIN 163"/>
    <property type="match status" value="1"/>
</dbReference>
<dbReference type="PANTHER" id="PTHR31937">
    <property type="entry name" value="TRANSMEMBRANE PROTEIN 163"/>
    <property type="match status" value="1"/>
</dbReference>
<protein>
    <submittedName>
        <fullName evidence="14">Cation transporter</fullName>
    </submittedName>
</protein>
<evidence type="ECO:0000256" key="2">
    <source>
        <dbReference type="ARBA" id="ARBA00004644"/>
    </source>
</evidence>
<dbReference type="Pfam" id="PF01545">
    <property type="entry name" value="Cation_efflux"/>
    <property type="match status" value="1"/>
</dbReference>
<name>A0ABS3R6F2_9ACTN</name>
<keyword evidence="15" id="KW-1185">Reference proteome</keyword>
<feature type="transmembrane region" description="Helical" evidence="12">
    <location>
        <begin position="122"/>
        <end position="138"/>
    </location>
</feature>
<keyword evidence="4 12" id="KW-0812">Transmembrane</keyword>
<evidence type="ECO:0000256" key="11">
    <source>
        <dbReference type="SAM" id="MobiDB-lite"/>
    </source>
</evidence>
<evidence type="ECO:0000256" key="7">
    <source>
        <dbReference type="ARBA" id="ARBA00022989"/>
    </source>
</evidence>
<evidence type="ECO:0000256" key="1">
    <source>
        <dbReference type="ARBA" id="ARBA00004146"/>
    </source>
</evidence>
<keyword evidence="5" id="KW-0967">Endosome</keyword>
<comment type="similarity">
    <text evidence="3">Belongs to the TMEM163 family.</text>
</comment>
<evidence type="ECO:0000256" key="12">
    <source>
        <dbReference type="SAM" id="Phobius"/>
    </source>
</evidence>
<evidence type="ECO:0000256" key="5">
    <source>
        <dbReference type="ARBA" id="ARBA00022753"/>
    </source>
</evidence>